<dbReference type="HAMAP" id="MF_01965">
    <property type="entry name" value="NADHX_dehydratase"/>
    <property type="match status" value="1"/>
</dbReference>
<comment type="cofactor">
    <cofactor evidence="6">
        <name>Mg(2+)</name>
        <dbReference type="ChEBI" id="CHEBI:18420"/>
    </cofactor>
</comment>
<feature type="binding site" evidence="6">
    <location>
        <position position="259"/>
    </location>
    <ligand>
        <name>(6S)-NADPHX</name>
        <dbReference type="ChEBI" id="CHEBI:64076"/>
    </ligand>
</feature>
<comment type="similarity">
    <text evidence="6">Belongs to the NnrD/CARKD family.</text>
</comment>
<dbReference type="InterPro" id="IPR029056">
    <property type="entry name" value="Ribokinase-like"/>
</dbReference>
<comment type="catalytic activity">
    <reaction evidence="6">
        <text>(6S)-NADPHX + ADP = AMP + phosphate + NADPH + H(+)</text>
        <dbReference type="Rhea" id="RHEA:32235"/>
        <dbReference type="ChEBI" id="CHEBI:15378"/>
        <dbReference type="ChEBI" id="CHEBI:43474"/>
        <dbReference type="ChEBI" id="CHEBI:57783"/>
        <dbReference type="ChEBI" id="CHEBI:64076"/>
        <dbReference type="ChEBI" id="CHEBI:456215"/>
        <dbReference type="ChEBI" id="CHEBI:456216"/>
        <dbReference type="EC" id="4.2.1.136"/>
    </reaction>
</comment>
<reference evidence="8 9" key="1">
    <citation type="submission" date="2016-02" db="EMBL/GenBank/DDBJ databases">
        <authorList>
            <person name="Wen L."/>
            <person name="He K."/>
            <person name="Yang H."/>
        </authorList>
    </citation>
    <scope>NUCLEOTIDE SEQUENCE [LARGE SCALE GENOMIC DNA]</scope>
    <source>
        <strain evidence="8 9">CMW7778B</strain>
    </source>
</reference>
<evidence type="ECO:0000256" key="1">
    <source>
        <dbReference type="ARBA" id="ARBA00022741"/>
    </source>
</evidence>
<dbReference type="GO" id="GO:0005524">
    <property type="term" value="F:ATP binding"/>
    <property type="evidence" value="ECO:0007669"/>
    <property type="project" value="UniProtKB-KW"/>
</dbReference>
<keyword evidence="3 6" id="KW-0521">NADP</keyword>
<dbReference type="InterPro" id="IPR017953">
    <property type="entry name" value="Carbohydrate_kinase_pred_CS"/>
</dbReference>
<evidence type="ECO:0000256" key="5">
    <source>
        <dbReference type="ARBA" id="ARBA00023239"/>
    </source>
</evidence>
<dbReference type="AlphaFoldDB" id="A0A135ZA73"/>
<dbReference type="PANTHER" id="PTHR12592:SF0">
    <property type="entry name" value="ATP-DEPENDENT (S)-NAD(P)H-HYDRATE DEHYDRATASE"/>
    <property type="match status" value="1"/>
</dbReference>
<feature type="binding site" evidence="6">
    <location>
        <position position="258"/>
    </location>
    <ligand>
        <name>AMP</name>
        <dbReference type="ChEBI" id="CHEBI:456215"/>
    </ligand>
</feature>
<evidence type="ECO:0000313" key="9">
    <source>
        <dbReference type="Proteomes" id="UP000070505"/>
    </source>
</evidence>
<dbReference type="EMBL" id="LSRC01000012">
    <property type="protein sequence ID" value="KXI18520.1"/>
    <property type="molecule type" value="Genomic_DNA"/>
</dbReference>
<evidence type="ECO:0000259" key="7">
    <source>
        <dbReference type="PROSITE" id="PS51383"/>
    </source>
</evidence>
<evidence type="ECO:0000256" key="3">
    <source>
        <dbReference type="ARBA" id="ARBA00022857"/>
    </source>
</evidence>
<dbReference type="SUPFAM" id="SSF53613">
    <property type="entry name" value="Ribokinase-like"/>
    <property type="match status" value="1"/>
</dbReference>
<dbReference type="GO" id="GO:0052856">
    <property type="term" value="F:NAD(P)HX epimerase activity"/>
    <property type="evidence" value="ECO:0007669"/>
    <property type="project" value="TreeGrafter"/>
</dbReference>
<dbReference type="GO" id="GO:0052855">
    <property type="term" value="F:ADP-dependent NAD(P)H-hydrate dehydratase activity"/>
    <property type="evidence" value="ECO:0007669"/>
    <property type="project" value="UniProtKB-UniRule"/>
</dbReference>
<protein>
    <recommendedName>
        <fullName evidence="6">ADP-dependent (S)-NAD(P)H-hydrate dehydratase</fullName>
        <ecNumber evidence="6">4.2.1.136</ecNumber>
    </recommendedName>
    <alternativeName>
        <fullName evidence="6">ADP-dependent NAD(P)HX dehydratase</fullName>
    </alternativeName>
</protein>
<dbReference type="CDD" id="cd01171">
    <property type="entry name" value="YXKO-related"/>
    <property type="match status" value="1"/>
</dbReference>
<organism evidence="8 9">
    <name type="scientific">Gardnerella vaginalis</name>
    <dbReference type="NCBI Taxonomy" id="2702"/>
    <lineage>
        <taxon>Bacteria</taxon>
        <taxon>Bacillati</taxon>
        <taxon>Actinomycetota</taxon>
        <taxon>Actinomycetes</taxon>
        <taxon>Bifidobacteriales</taxon>
        <taxon>Bifidobacteriaceae</taxon>
        <taxon>Gardnerella</taxon>
    </lineage>
</organism>
<dbReference type="InterPro" id="IPR000631">
    <property type="entry name" value="CARKD"/>
</dbReference>
<keyword evidence="2 6" id="KW-0067">ATP-binding</keyword>
<feature type="binding site" evidence="6">
    <location>
        <begin position="226"/>
        <end position="230"/>
    </location>
    <ligand>
        <name>AMP</name>
        <dbReference type="ChEBI" id="CHEBI:456215"/>
    </ligand>
</feature>
<evidence type="ECO:0000256" key="6">
    <source>
        <dbReference type="HAMAP-Rule" id="MF_01965"/>
    </source>
</evidence>
<dbReference type="Gene3D" id="3.40.1190.20">
    <property type="match status" value="1"/>
</dbReference>
<sequence>MKLCQATLKESSNSRQIVFVELKDANKYLKKPDLDSNKYSRGVLGVITGSNEYPGAAILTTSAASKSNIGMVRYAGALRAQNLVLQASPEIVVSQKLQGKVNAITLGSGIPDSKHCKDNETKEQREYISEILKLYSINKKDENKTNTNNLENVLQQNTPPICVDAGALDLLPEKVSSKVILTPHYSELSSLLKRYEIYASAQLIATNPTDYAILAANLTNATVLLKGSNTIVASPENLDLPIYISNYGPSWLATAGSGDVLAGILGALLAQNYSNPSDYSKQENSLNYALIASSAATIHSFASILASHKTQNYNYNNEIKKILNTKEDLIIEHPIVAKDIIEALEQAIGLIMKL</sequence>
<dbReference type="PATRIC" id="fig|2702.101.peg.285"/>
<evidence type="ECO:0000256" key="4">
    <source>
        <dbReference type="ARBA" id="ARBA00023027"/>
    </source>
</evidence>
<comment type="subunit">
    <text evidence="6">Homotetramer.</text>
</comment>
<feature type="binding site" evidence="6">
    <location>
        <position position="56"/>
    </location>
    <ligand>
        <name>(6S)-NADPHX</name>
        <dbReference type="ChEBI" id="CHEBI:64076"/>
    </ligand>
</feature>
<feature type="binding site" evidence="6">
    <location>
        <position position="184"/>
    </location>
    <ligand>
        <name>(6S)-NADPHX</name>
        <dbReference type="ChEBI" id="CHEBI:64076"/>
    </ligand>
</feature>
<proteinExistence type="inferred from homology"/>
<comment type="function">
    <text evidence="6">Catalyzes the dehydration of the S-form of NAD(P)HX at the expense of ADP, which is converted to AMP. Together with NAD(P)HX epimerase, which catalyzes the epimerization of the S- and R-forms, the enzyme allows the repair of both epimers of NAD(P)HX, a damaged form of NAD(P)H that is a result of enzymatic or heat-dependent hydration.</text>
</comment>
<dbReference type="PROSITE" id="PS51383">
    <property type="entry name" value="YJEF_C_3"/>
    <property type="match status" value="1"/>
</dbReference>
<dbReference type="PANTHER" id="PTHR12592">
    <property type="entry name" value="ATP-DEPENDENT (S)-NAD(P)H-HYDRATE DEHYDRATASE FAMILY MEMBER"/>
    <property type="match status" value="1"/>
</dbReference>
<feature type="domain" description="YjeF C-terminal" evidence="7">
    <location>
        <begin position="21"/>
        <end position="351"/>
    </location>
</feature>
<gene>
    <name evidence="6" type="primary">nnrD</name>
    <name evidence="8" type="ORF">HMPREF3230_00291</name>
</gene>
<dbReference type="GO" id="GO:0110051">
    <property type="term" value="P:metabolite repair"/>
    <property type="evidence" value="ECO:0007669"/>
    <property type="project" value="TreeGrafter"/>
</dbReference>
<keyword evidence="5 6" id="KW-0456">Lyase</keyword>
<dbReference type="EC" id="4.2.1.136" evidence="6"/>
<name>A0A135ZA73_GARVA</name>
<dbReference type="Proteomes" id="UP000070505">
    <property type="component" value="Unassembled WGS sequence"/>
</dbReference>
<comment type="caution">
    <text evidence="8">The sequence shown here is derived from an EMBL/GenBank/DDBJ whole genome shotgun (WGS) entry which is preliminary data.</text>
</comment>
<feature type="binding site" evidence="6">
    <location>
        <position position="109"/>
    </location>
    <ligand>
        <name>(6S)-NADPHX</name>
        <dbReference type="ChEBI" id="CHEBI:64076"/>
    </ligand>
</feature>
<evidence type="ECO:0000256" key="2">
    <source>
        <dbReference type="ARBA" id="ARBA00022840"/>
    </source>
</evidence>
<keyword evidence="1 6" id="KW-0547">Nucleotide-binding</keyword>
<dbReference type="Pfam" id="PF01256">
    <property type="entry name" value="Carb_kinase"/>
    <property type="match status" value="1"/>
</dbReference>
<dbReference type="RefSeq" id="WP_075523204.1">
    <property type="nucleotide sequence ID" value="NZ_KQ961853.1"/>
</dbReference>
<comment type="catalytic activity">
    <reaction evidence="6">
        <text>(6S)-NADHX + ADP = AMP + phosphate + NADH + H(+)</text>
        <dbReference type="Rhea" id="RHEA:32223"/>
        <dbReference type="ChEBI" id="CHEBI:15378"/>
        <dbReference type="ChEBI" id="CHEBI:43474"/>
        <dbReference type="ChEBI" id="CHEBI:57945"/>
        <dbReference type="ChEBI" id="CHEBI:64074"/>
        <dbReference type="ChEBI" id="CHEBI:456215"/>
        <dbReference type="ChEBI" id="CHEBI:456216"/>
        <dbReference type="EC" id="4.2.1.136"/>
    </reaction>
</comment>
<dbReference type="GO" id="GO:0046496">
    <property type="term" value="P:nicotinamide nucleotide metabolic process"/>
    <property type="evidence" value="ECO:0007669"/>
    <property type="project" value="UniProtKB-UniRule"/>
</dbReference>
<accession>A0A135ZA73</accession>
<keyword evidence="4 6" id="KW-0520">NAD</keyword>
<dbReference type="PROSITE" id="PS01050">
    <property type="entry name" value="YJEF_C_2"/>
    <property type="match status" value="1"/>
</dbReference>
<evidence type="ECO:0000313" key="8">
    <source>
        <dbReference type="EMBL" id="KXI18520.1"/>
    </source>
</evidence>